<reference evidence="1" key="1">
    <citation type="submission" date="2022-07" db="EMBL/GenBank/DDBJ databases">
        <title>Phylogenomic reconstructions and comparative analyses of Kickxellomycotina fungi.</title>
        <authorList>
            <person name="Reynolds N.K."/>
            <person name="Stajich J.E."/>
            <person name="Barry K."/>
            <person name="Grigoriev I.V."/>
            <person name="Crous P."/>
            <person name="Smith M.E."/>
        </authorList>
    </citation>
    <scope>NUCLEOTIDE SEQUENCE</scope>
    <source>
        <strain evidence="1">NRRL 5244</strain>
    </source>
</reference>
<accession>A0ACC1IXD1</accession>
<evidence type="ECO:0000313" key="1">
    <source>
        <dbReference type="EMBL" id="KAJ1926492.1"/>
    </source>
</evidence>
<sequence length="292" mass="32614">NNATLLATQESLFAVSLDTTFCDPRGSINAHQRCCKCHGTQPGHNRWFDKCGNYIVDRNGAVGYNGEHSPCDALIPALMLDYVAKHVAPEFISPDTKSVVTPSYQPHIRRLRFSDVPDSVLRLIEDADKELVEAARNSQSRQIRFMNYGSDWIKRAAKVSPDAFAQLALQLTYYRLHNTFAAVYETASTRQYLHGRTETTRSLTSEAAEFMQIMTDRASSSLDKYEALVRAANKHQAVSRASSSGNGIDRHIMGLRLAYAQLEPLPQENPLSKKEKDAIEGFFNDPVLAKST</sequence>
<evidence type="ECO:0000313" key="2">
    <source>
        <dbReference type="Proteomes" id="UP001150603"/>
    </source>
</evidence>
<dbReference type="EMBL" id="JANBPW010006936">
    <property type="protein sequence ID" value="KAJ1926492.1"/>
    <property type="molecule type" value="Genomic_DNA"/>
</dbReference>
<name>A0ACC1IXD1_9FUNG</name>
<gene>
    <name evidence="1" type="ORF">FBU59_007310</name>
</gene>
<dbReference type="Proteomes" id="UP001150603">
    <property type="component" value="Unassembled WGS sequence"/>
</dbReference>
<feature type="non-terminal residue" evidence="1">
    <location>
        <position position="292"/>
    </location>
</feature>
<organism evidence="1 2">
    <name type="scientific">Linderina macrospora</name>
    <dbReference type="NCBI Taxonomy" id="4868"/>
    <lineage>
        <taxon>Eukaryota</taxon>
        <taxon>Fungi</taxon>
        <taxon>Fungi incertae sedis</taxon>
        <taxon>Zoopagomycota</taxon>
        <taxon>Kickxellomycotina</taxon>
        <taxon>Kickxellomycetes</taxon>
        <taxon>Kickxellales</taxon>
        <taxon>Kickxellaceae</taxon>
        <taxon>Linderina</taxon>
    </lineage>
</organism>
<protein>
    <submittedName>
        <fullName evidence="1">Uncharacterized protein</fullName>
    </submittedName>
</protein>
<keyword evidence="2" id="KW-1185">Reference proteome</keyword>
<proteinExistence type="predicted"/>
<comment type="caution">
    <text evidence="1">The sequence shown here is derived from an EMBL/GenBank/DDBJ whole genome shotgun (WGS) entry which is preliminary data.</text>
</comment>
<feature type="non-terminal residue" evidence="1">
    <location>
        <position position="1"/>
    </location>
</feature>